<dbReference type="Proteomes" id="UP000193409">
    <property type="component" value="Unassembled WGS sequence"/>
</dbReference>
<dbReference type="Gene3D" id="3.40.50.10490">
    <property type="entry name" value="Glucose-6-phosphate isomerase like protein, domain 1"/>
    <property type="match status" value="1"/>
</dbReference>
<dbReference type="SUPFAM" id="SSF53697">
    <property type="entry name" value="SIS domain"/>
    <property type="match status" value="1"/>
</dbReference>
<dbReference type="PANTHER" id="PTHR10088">
    <property type="entry name" value="GLUCOKINASE REGULATORY PROTEIN"/>
    <property type="match status" value="1"/>
</dbReference>
<feature type="domain" description="SIS" evidence="2">
    <location>
        <begin position="72"/>
        <end position="233"/>
    </location>
</feature>
<sequence>MVDKWYLKGILTEIWEENRMAAQTTEKRHAASAGLDQRDPVEAAAFLYRAQAEAAAAATACAPALPPAARAMARTIRGGGTLHYVAAGSSALMALADALELEGTFGIDPAQVRIHMAGGVPQNSSMPGGTEDDAEAGAAAGALAGPADCVIALAASGRTPYTCAAAETARDRGAAVIAIANNADAPLLALASHPIHLPTPPEPVAGATRMGAGTAQKIALNTLSTLMAIELGHVHDGLMVNVQATNIKLRARAEGIVAAAAQVSPEAARAALTAAQGAVKPAILIARGANDLADAEARLAAAGGVLRRAFAQFETPDTPA</sequence>
<reference evidence="3 4" key="1">
    <citation type="submission" date="2017-03" db="EMBL/GenBank/DDBJ databases">
        <authorList>
            <person name="Afonso C.L."/>
            <person name="Miller P.J."/>
            <person name="Scott M.A."/>
            <person name="Spackman E."/>
            <person name="Goraichik I."/>
            <person name="Dimitrov K.M."/>
            <person name="Suarez D.L."/>
            <person name="Swayne D.E."/>
        </authorList>
    </citation>
    <scope>NUCLEOTIDE SEQUENCE [LARGE SCALE GENOMIC DNA]</scope>
    <source>
        <strain evidence="3 4">CECT 7680</strain>
    </source>
</reference>
<gene>
    <name evidence="3" type="primary">murQ</name>
    <name evidence="3" type="ORF">PSA7680_00448</name>
</gene>
<dbReference type="GO" id="GO:0016803">
    <property type="term" value="F:ether hydrolase activity"/>
    <property type="evidence" value="ECO:0007669"/>
    <property type="project" value="TreeGrafter"/>
</dbReference>
<dbReference type="PROSITE" id="PS51464">
    <property type="entry name" value="SIS"/>
    <property type="match status" value="1"/>
</dbReference>
<dbReference type="EC" id="4.2.1.126" evidence="3"/>
<dbReference type="PANTHER" id="PTHR10088:SF4">
    <property type="entry name" value="GLUCOKINASE REGULATORY PROTEIN"/>
    <property type="match status" value="1"/>
</dbReference>
<dbReference type="Pfam" id="PF01380">
    <property type="entry name" value="SIS"/>
    <property type="match status" value="1"/>
</dbReference>
<evidence type="ECO:0000313" key="4">
    <source>
        <dbReference type="Proteomes" id="UP000193409"/>
    </source>
</evidence>
<keyword evidence="4" id="KW-1185">Reference proteome</keyword>
<proteinExistence type="predicted"/>
<evidence type="ECO:0000256" key="1">
    <source>
        <dbReference type="ARBA" id="ARBA00023277"/>
    </source>
</evidence>
<dbReference type="AlphaFoldDB" id="A0A1Y5RFG6"/>
<accession>A0A1Y5RFG6</accession>
<evidence type="ECO:0000313" key="3">
    <source>
        <dbReference type="EMBL" id="SLN16322.1"/>
    </source>
</evidence>
<dbReference type="GO" id="GO:0009254">
    <property type="term" value="P:peptidoglycan turnover"/>
    <property type="evidence" value="ECO:0007669"/>
    <property type="project" value="TreeGrafter"/>
</dbReference>
<dbReference type="InterPro" id="IPR001347">
    <property type="entry name" value="SIS_dom"/>
</dbReference>
<name>A0A1Y5RFG6_9RHOB</name>
<dbReference type="EMBL" id="FWFQ01000002">
    <property type="protein sequence ID" value="SLN16322.1"/>
    <property type="molecule type" value="Genomic_DNA"/>
</dbReference>
<dbReference type="NCBIfam" id="NF003915">
    <property type="entry name" value="PRK05441.1"/>
    <property type="match status" value="1"/>
</dbReference>
<evidence type="ECO:0000259" key="2">
    <source>
        <dbReference type="PROSITE" id="PS51464"/>
    </source>
</evidence>
<dbReference type="GO" id="GO:0016835">
    <property type="term" value="F:carbon-oxygen lyase activity"/>
    <property type="evidence" value="ECO:0007669"/>
    <property type="project" value="TreeGrafter"/>
</dbReference>
<dbReference type="GO" id="GO:0046348">
    <property type="term" value="P:amino sugar catabolic process"/>
    <property type="evidence" value="ECO:0007669"/>
    <property type="project" value="TreeGrafter"/>
</dbReference>
<protein>
    <submittedName>
        <fullName evidence="3">N-acetylmuramic acid 6-phosphate etherase</fullName>
        <ecNumber evidence="3">4.2.1.126</ecNumber>
    </submittedName>
</protein>
<keyword evidence="1" id="KW-0119">Carbohydrate metabolism</keyword>
<dbReference type="InterPro" id="IPR046348">
    <property type="entry name" value="SIS_dom_sf"/>
</dbReference>
<organism evidence="3 4">
    <name type="scientific">Pseudoruegeria aquimaris</name>
    <dbReference type="NCBI Taxonomy" id="393663"/>
    <lineage>
        <taxon>Bacteria</taxon>
        <taxon>Pseudomonadati</taxon>
        <taxon>Pseudomonadota</taxon>
        <taxon>Alphaproteobacteria</taxon>
        <taxon>Rhodobacterales</taxon>
        <taxon>Roseobacteraceae</taxon>
        <taxon>Pseudoruegeria</taxon>
    </lineage>
</organism>
<dbReference type="Gene3D" id="1.10.8.1080">
    <property type="match status" value="1"/>
</dbReference>
<keyword evidence="3" id="KW-0456">Lyase</keyword>
<dbReference type="InterPro" id="IPR040190">
    <property type="entry name" value="MURQ/GCKR"/>
</dbReference>
<dbReference type="GO" id="GO:0097367">
    <property type="term" value="F:carbohydrate derivative binding"/>
    <property type="evidence" value="ECO:0007669"/>
    <property type="project" value="InterPro"/>
</dbReference>